<dbReference type="EMBL" id="FLRA01000021">
    <property type="protein sequence ID" value="SBT18492.1"/>
    <property type="molecule type" value="Genomic_DNA"/>
</dbReference>
<keyword evidence="6" id="KW-1185">Reference proteome</keyword>
<feature type="transmembrane region" description="Helical" evidence="1">
    <location>
        <begin position="81"/>
        <end position="100"/>
    </location>
</feature>
<evidence type="ECO:0000256" key="1">
    <source>
        <dbReference type="SAM" id="Phobius"/>
    </source>
</evidence>
<feature type="domain" description="GGDEF" evidence="3">
    <location>
        <begin position="383"/>
        <end position="514"/>
    </location>
</feature>
<dbReference type="InterPro" id="IPR043128">
    <property type="entry name" value="Rev_trsase/Diguanyl_cyclase"/>
</dbReference>
<feature type="transmembrane region" description="Helical" evidence="1">
    <location>
        <begin position="131"/>
        <end position="150"/>
    </location>
</feature>
<reference evidence="4 7" key="1">
    <citation type="submission" date="2016-06" db="EMBL/GenBank/DDBJ databases">
        <authorList>
            <person name="Kjaerup R.B."/>
            <person name="Dalgaard T.S."/>
            <person name="Juul-Madsen H.R."/>
        </authorList>
    </citation>
    <scope>NUCLEOTIDE SEQUENCE [LARGE SCALE GENOMIC DNA]</scope>
    <source>
        <strain evidence="4 7">CECT 5115</strain>
    </source>
</reference>
<feature type="transmembrane region" description="Helical" evidence="1">
    <location>
        <begin position="51"/>
        <end position="69"/>
    </location>
</feature>
<dbReference type="PANTHER" id="PTHR33121:SF79">
    <property type="entry name" value="CYCLIC DI-GMP PHOSPHODIESTERASE PDED-RELATED"/>
    <property type="match status" value="1"/>
</dbReference>
<evidence type="ECO:0000313" key="4">
    <source>
        <dbReference type="EMBL" id="SBT18492.1"/>
    </source>
</evidence>
<dbReference type="EC" id="3.1.4.52" evidence="4"/>
<dbReference type="PANTHER" id="PTHR33121">
    <property type="entry name" value="CYCLIC DI-GMP PHOSPHODIESTERASE PDEF"/>
    <property type="match status" value="1"/>
</dbReference>
<keyword evidence="4" id="KW-0378">Hydrolase</keyword>
<dbReference type="SUPFAM" id="SSF55073">
    <property type="entry name" value="Nucleotide cyclase"/>
    <property type="match status" value="1"/>
</dbReference>
<evidence type="ECO:0000313" key="5">
    <source>
        <dbReference type="EMBL" id="SBT22799.1"/>
    </source>
</evidence>
<evidence type="ECO:0000313" key="7">
    <source>
        <dbReference type="Proteomes" id="UP000092871"/>
    </source>
</evidence>
<dbReference type="SMART" id="SM00267">
    <property type="entry name" value="GGDEF"/>
    <property type="match status" value="1"/>
</dbReference>
<evidence type="ECO:0000259" key="2">
    <source>
        <dbReference type="PROSITE" id="PS50883"/>
    </source>
</evidence>
<feature type="transmembrane region" description="Helical" evidence="1">
    <location>
        <begin position="194"/>
        <end position="213"/>
    </location>
</feature>
<dbReference type="InterPro" id="IPR029787">
    <property type="entry name" value="Nucleotide_cyclase"/>
</dbReference>
<feature type="transmembrane region" description="Helical" evidence="1">
    <location>
        <begin position="107"/>
        <end position="125"/>
    </location>
</feature>
<dbReference type="Pfam" id="PF00563">
    <property type="entry name" value="EAL"/>
    <property type="match status" value="1"/>
</dbReference>
<dbReference type="InterPro" id="IPR035919">
    <property type="entry name" value="EAL_sf"/>
</dbReference>
<accession>A0A1C3JTL1</accession>
<dbReference type="AlphaFoldDB" id="A0A1C3JTL1"/>
<dbReference type="Proteomes" id="UP000092840">
    <property type="component" value="Unassembled WGS sequence"/>
</dbReference>
<dbReference type="Pfam" id="PF00990">
    <property type="entry name" value="GGDEF"/>
    <property type="match status" value="1"/>
</dbReference>
<dbReference type="PROSITE" id="PS50883">
    <property type="entry name" value="EAL"/>
    <property type="match status" value="1"/>
</dbReference>
<dbReference type="EMBL" id="FLRB01000032">
    <property type="protein sequence ID" value="SBT22799.1"/>
    <property type="molecule type" value="Genomic_DNA"/>
</dbReference>
<reference evidence="5 6" key="2">
    <citation type="submission" date="2016-06" db="EMBL/GenBank/DDBJ databases">
        <authorList>
            <person name="Rodrigo-Torres L."/>
            <person name="Arahal D.R."/>
        </authorList>
    </citation>
    <scope>NUCLEOTIDE SEQUENCE [LARGE SCALE GENOMIC DNA]</scope>
    <source>
        <strain evidence="5 6">CECT 5116</strain>
    </source>
</reference>
<dbReference type="GO" id="GO:0071111">
    <property type="term" value="F:cyclic-guanylate-specific phosphodiesterase activity"/>
    <property type="evidence" value="ECO:0007669"/>
    <property type="project" value="UniProtKB-EC"/>
</dbReference>
<dbReference type="NCBIfam" id="TIGR00254">
    <property type="entry name" value="GGDEF"/>
    <property type="match status" value="1"/>
</dbReference>
<evidence type="ECO:0000313" key="6">
    <source>
        <dbReference type="Proteomes" id="UP000092840"/>
    </source>
</evidence>
<dbReference type="InterPro" id="IPR001633">
    <property type="entry name" value="EAL_dom"/>
</dbReference>
<evidence type="ECO:0000259" key="3">
    <source>
        <dbReference type="PROSITE" id="PS50887"/>
    </source>
</evidence>
<protein>
    <submittedName>
        <fullName evidence="4">Cyclic di-GMP phosphodiesterase Gmr</fullName>
        <ecNumber evidence="4">3.1.4.52</ecNumber>
    </submittedName>
</protein>
<organism evidence="4 7">
    <name type="scientific">Marinomonas gallaica</name>
    <dbReference type="NCBI Taxonomy" id="1806667"/>
    <lineage>
        <taxon>Bacteria</taxon>
        <taxon>Pseudomonadati</taxon>
        <taxon>Pseudomonadota</taxon>
        <taxon>Gammaproteobacteria</taxon>
        <taxon>Oceanospirillales</taxon>
        <taxon>Oceanospirillaceae</taxon>
        <taxon>Marinomonas</taxon>
    </lineage>
</organism>
<keyword evidence="1" id="KW-0812">Transmembrane</keyword>
<dbReference type="PROSITE" id="PS50887">
    <property type="entry name" value="GGDEF"/>
    <property type="match status" value="1"/>
</dbReference>
<dbReference type="InterPro" id="IPR000160">
    <property type="entry name" value="GGDEF_dom"/>
</dbReference>
<dbReference type="SMART" id="SM00052">
    <property type="entry name" value="EAL"/>
    <property type="match status" value="1"/>
</dbReference>
<keyword evidence="1" id="KW-0472">Membrane</keyword>
<gene>
    <name evidence="4" type="primary">gmr_12</name>
    <name evidence="5" type="synonym">gmr_17</name>
    <name evidence="4" type="ORF">MGA5115_02623</name>
    <name evidence="5" type="ORF">MGA5116_03429</name>
</gene>
<dbReference type="Gene3D" id="3.30.70.270">
    <property type="match status" value="1"/>
</dbReference>
<sequence length="782" mass="88715">MLFGWLAHFVHRSSLKSDCSDLMFLDVLKQFFVMGDAEHESGSSENFRISTLRILLVACLLVVSSFTIHSLVRLDGSDDEFSLASLGLIYIALIAFLLFSSRRYHHFSAMALIGLLAITGISFITLSASPIGIEFGVITLYFVPLVVRLFYSFKASLLFSFANCLTFAVDMYINNGQVRAFVESDGVSMMYLQAMIFILLNFALPLAVSRVILTLQTTIFRLKELANSLNHHSDLYEEIFEHTGTPTLLCDKRGIVLKLNQKALDLFPGVLAASIEGTKINDWIASTSDSSNRFFWQKNVSECVLKANTKSFLEVHRSSLTTHGHYVLHLQDVTHLRALTEKLENTQQTNSRLAHFDSLTRLPNHQNFCNQVNHRIRNVSDYYTGAMFIIRISQFKLLNKQYGREQANRVILNFSRTLQARLSDKTISGRLRGVKFACFMPVGQTYLIQRNLRTLIKSVLPDQIRIGDDILNIDYQIGVSYYQNEGETSEELLERCEMALEYSTSAERIAFFDQQLEAKLIQEHKLGLALADAVKNKKIEMWLQPQVISSGEIRSFEALARWRLDDGSFISPIIFIKLAEELGLLPKLAENLLRQLISVLEAWHEESIKTPIAFNLAGQELMNDVFFALLMSLTSERPWLSDMLELEITETSPVMTHPLIHKRLRALSQYGFSIAIDDFGTGQASLGQLIDIPANILKIDRRFVSPLPDDRRHLDIVKSTIQLAKSLNMSVIAEGIETREQANLLMSLGCDTLQGYYFGKPSPISDWTKNNHEKAKQLRMVY</sequence>
<dbReference type="SUPFAM" id="SSF141868">
    <property type="entry name" value="EAL domain-like"/>
    <property type="match status" value="1"/>
</dbReference>
<keyword evidence="1" id="KW-1133">Transmembrane helix</keyword>
<proteinExistence type="predicted"/>
<dbReference type="Gene3D" id="3.20.20.450">
    <property type="entry name" value="EAL domain"/>
    <property type="match status" value="1"/>
</dbReference>
<dbReference type="Proteomes" id="UP000092871">
    <property type="component" value="Unassembled WGS sequence"/>
</dbReference>
<dbReference type="CDD" id="cd01948">
    <property type="entry name" value="EAL"/>
    <property type="match status" value="1"/>
</dbReference>
<feature type="domain" description="EAL" evidence="2">
    <location>
        <begin position="523"/>
        <end position="775"/>
    </location>
</feature>
<dbReference type="InterPro" id="IPR050706">
    <property type="entry name" value="Cyclic-di-GMP_PDE-like"/>
</dbReference>
<name>A0A1C3JTL1_9GAMM</name>